<dbReference type="Proteomes" id="UP000002051">
    <property type="component" value="Chromosome 6"/>
</dbReference>
<sequence>MEIARSTDFPKEAKQKKNSMITNKTAKTSQVGLEEHTSINIKSYRIHTRSLPTNNMRRLLNYVRGVSTYTVLYATTWLDILSQFLFDNSFLVT</sequence>
<evidence type="ECO:0000313" key="4">
    <source>
        <dbReference type="Proteomes" id="UP000002051"/>
    </source>
</evidence>
<dbReference type="HOGENOM" id="CLU_2403010_0_0_1"/>
<keyword evidence="2" id="KW-0812">Transmembrane</keyword>
<reference evidence="3" key="3">
    <citation type="submission" date="2015-04" db="UniProtKB">
        <authorList>
            <consortium name="EnsemblPlants"/>
        </authorList>
    </citation>
    <scope>IDENTIFICATION</scope>
    <source>
        <strain evidence="3">cv. Jemalong A17</strain>
    </source>
</reference>
<reference evidence="2 4" key="1">
    <citation type="journal article" date="2011" name="Nature">
        <title>The Medicago genome provides insight into the evolution of rhizobial symbioses.</title>
        <authorList>
            <person name="Young N.D."/>
            <person name="Debelle F."/>
            <person name="Oldroyd G.E."/>
            <person name="Geurts R."/>
            <person name="Cannon S.B."/>
            <person name="Udvardi M.K."/>
            <person name="Benedito V.A."/>
            <person name="Mayer K.F."/>
            <person name="Gouzy J."/>
            <person name="Schoof H."/>
            <person name="Van de Peer Y."/>
            <person name="Proost S."/>
            <person name="Cook D.R."/>
            <person name="Meyers B.C."/>
            <person name="Spannagl M."/>
            <person name="Cheung F."/>
            <person name="De Mita S."/>
            <person name="Krishnakumar V."/>
            <person name="Gundlach H."/>
            <person name="Zhou S."/>
            <person name="Mudge J."/>
            <person name="Bharti A.K."/>
            <person name="Murray J.D."/>
            <person name="Naoumkina M.A."/>
            <person name="Rosen B."/>
            <person name="Silverstein K.A."/>
            <person name="Tang H."/>
            <person name="Rombauts S."/>
            <person name="Zhao P.X."/>
            <person name="Zhou P."/>
            <person name="Barbe V."/>
            <person name="Bardou P."/>
            <person name="Bechner M."/>
            <person name="Bellec A."/>
            <person name="Berger A."/>
            <person name="Berges H."/>
            <person name="Bidwell S."/>
            <person name="Bisseling T."/>
            <person name="Choisne N."/>
            <person name="Couloux A."/>
            <person name="Denny R."/>
            <person name="Deshpande S."/>
            <person name="Dai X."/>
            <person name="Doyle J.J."/>
            <person name="Dudez A.M."/>
            <person name="Farmer A.D."/>
            <person name="Fouteau S."/>
            <person name="Franken C."/>
            <person name="Gibelin C."/>
            <person name="Gish J."/>
            <person name="Goldstein S."/>
            <person name="Gonzalez A.J."/>
            <person name="Green P.J."/>
            <person name="Hallab A."/>
            <person name="Hartog M."/>
            <person name="Hua A."/>
            <person name="Humphray S.J."/>
            <person name="Jeong D.H."/>
            <person name="Jing Y."/>
            <person name="Jocker A."/>
            <person name="Kenton S.M."/>
            <person name="Kim D.J."/>
            <person name="Klee K."/>
            <person name="Lai H."/>
            <person name="Lang C."/>
            <person name="Lin S."/>
            <person name="Macmil S.L."/>
            <person name="Magdelenat G."/>
            <person name="Matthews L."/>
            <person name="McCorrison J."/>
            <person name="Monaghan E.L."/>
            <person name="Mun J.H."/>
            <person name="Najar F.Z."/>
            <person name="Nicholson C."/>
            <person name="Noirot C."/>
            <person name="O'Bleness M."/>
            <person name="Paule C.R."/>
            <person name="Poulain J."/>
            <person name="Prion F."/>
            <person name="Qin B."/>
            <person name="Qu C."/>
            <person name="Retzel E.F."/>
            <person name="Riddle C."/>
            <person name="Sallet E."/>
            <person name="Samain S."/>
            <person name="Samson N."/>
            <person name="Sanders I."/>
            <person name="Saurat O."/>
            <person name="Scarpelli C."/>
            <person name="Schiex T."/>
            <person name="Segurens B."/>
            <person name="Severin A.J."/>
            <person name="Sherrier D.J."/>
            <person name="Shi R."/>
            <person name="Sims S."/>
            <person name="Singer S.R."/>
            <person name="Sinharoy S."/>
            <person name="Sterck L."/>
            <person name="Viollet A."/>
            <person name="Wang B.B."/>
            <person name="Wang K."/>
            <person name="Wang M."/>
            <person name="Wang X."/>
            <person name="Warfsmann J."/>
            <person name="Weissenbach J."/>
            <person name="White D.D."/>
            <person name="White J.D."/>
            <person name="Wiley G.B."/>
            <person name="Wincker P."/>
            <person name="Xing Y."/>
            <person name="Yang L."/>
            <person name="Yao Z."/>
            <person name="Ying F."/>
            <person name="Zhai J."/>
            <person name="Zhou L."/>
            <person name="Zuber A."/>
            <person name="Denarie J."/>
            <person name="Dixon R.A."/>
            <person name="May G.D."/>
            <person name="Schwartz D.C."/>
            <person name="Rogers J."/>
            <person name="Quetier F."/>
            <person name="Town C.D."/>
            <person name="Roe B.A."/>
        </authorList>
    </citation>
    <scope>NUCLEOTIDE SEQUENCE [LARGE SCALE GENOMIC DNA]</scope>
    <source>
        <strain evidence="2">A17</strain>
        <strain evidence="3 4">cv. Jemalong A17</strain>
    </source>
</reference>
<protein>
    <submittedName>
        <fullName evidence="2">Transmembrane protein, putative</fullName>
    </submittedName>
</protein>
<accession>A0A072U8M1</accession>
<keyword evidence="4" id="KW-1185">Reference proteome</keyword>
<feature type="region of interest" description="Disordered" evidence="1">
    <location>
        <begin position="1"/>
        <end position="29"/>
    </location>
</feature>
<dbReference type="EMBL" id="CM001222">
    <property type="protein sequence ID" value="KEH25443.1"/>
    <property type="molecule type" value="Genomic_DNA"/>
</dbReference>
<reference evidence="2 4" key="2">
    <citation type="journal article" date="2014" name="BMC Genomics">
        <title>An improved genome release (version Mt4.0) for the model legume Medicago truncatula.</title>
        <authorList>
            <person name="Tang H."/>
            <person name="Krishnakumar V."/>
            <person name="Bidwell S."/>
            <person name="Rosen B."/>
            <person name="Chan A."/>
            <person name="Zhou S."/>
            <person name="Gentzbittel L."/>
            <person name="Childs K.L."/>
            <person name="Yandell M."/>
            <person name="Gundlach H."/>
            <person name="Mayer K.F."/>
            <person name="Schwartz D.C."/>
            <person name="Town C.D."/>
        </authorList>
    </citation>
    <scope>GENOME REANNOTATION</scope>
    <source>
        <strain evidence="2">A17</strain>
        <strain evidence="3 4">cv. Jemalong A17</strain>
    </source>
</reference>
<dbReference type="AlphaFoldDB" id="A0A072U8M1"/>
<evidence type="ECO:0000313" key="2">
    <source>
        <dbReference type="EMBL" id="KEH25443.1"/>
    </source>
</evidence>
<name>A0A072U8M1_MEDTR</name>
<evidence type="ECO:0000313" key="3">
    <source>
        <dbReference type="EnsemblPlants" id="KEH25443"/>
    </source>
</evidence>
<proteinExistence type="predicted"/>
<organism evidence="2 4">
    <name type="scientific">Medicago truncatula</name>
    <name type="common">Barrel medic</name>
    <name type="synonym">Medicago tribuloides</name>
    <dbReference type="NCBI Taxonomy" id="3880"/>
    <lineage>
        <taxon>Eukaryota</taxon>
        <taxon>Viridiplantae</taxon>
        <taxon>Streptophyta</taxon>
        <taxon>Embryophyta</taxon>
        <taxon>Tracheophyta</taxon>
        <taxon>Spermatophyta</taxon>
        <taxon>Magnoliopsida</taxon>
        <taxon>eudicotyledons</taxon>
        <taxon>Gunneridae</taxon>
        <taxon>Pentapetalae</taxon>
        <taxon>rosids</taxon>
        <taxon>fabids</taxon>
        <taxon>Fabales</taxon>
        <taxon>Fabaceae</taxon>
        <taxon>Papilionoideae</taxon>
        <taxon>50 kb inversion clade</taxon>
        <taxon>NPAAA clade</taxon>
        <taxon>Hologalegina</taxon>
        <taxon>IRL clade</taxon>
        <taxon>Trifolieae</taxon>
        <taxon>Medicago</taxon>
    </lineage>
</organism>
<gene>
    <name evidence="2" type="ordered locus">MTR_6g023685</name>
</gene>
<dbReference type="EnsemblPlants" id="KEH25443">
    <property type="protein sequence ID" value="KEH25443"/>
    <property type="gene ID" value="MTR_6g023685"/>
</dbReference>
<evidence type="ECO:0000256" key="1">
    <source>
        <dbReference type="SAM" id="MobiDB-lite"/>
    </source>
</evidence>
<keyword evidence="2" id="KW-0472">Membrane</keyword>
<feature type="compositionally biased region" description="Polar residues" evidence="1">
    <location>
        <begin position="18"/>
        <end position="29"/>
    </location>
</feature>